<dbReference type="InterPro" id="IPR009721">
    <property type="entry name" value="O-acyltransferase_WSD1_C"/>
</dbReference>
<sequence>MALPPNILAGIIHIGIYLFILCTCGILPGIFVIFALYKLADILLWKFFNVKIMRGTDVIMYLEEPKNTTICTCALILDKNEKSKKDLDGQDHYTHLREKYLINHFGAHNEVFRSVMIEKFGMKFWKVLPDTPKTKKITGNRIKKIDHDMKTEEDLVKYLLKFSEIPMPRGELQWDLHVHENYKDDKMVMFARAHHGILDGMGTMCFLSSIDGNSNMPAIPEMKDISFSLKALLFVISPILFVYSLFIDISVKNDPSPYTLKSGYSGKKALEISKTYHFDQLRKCYKSYNNAKFNDFFVGCIGKGMKQYAKELGYPDFQTIGVGVPVNLRPLPKDLEVPLPLQNCIGLGECEFPCSDDLQDGMKRGRKVLQDRFKVSLMWSSQNIQALLKFMPNALNDMLIKILSKSGQMVVSNISGLKQQITIGKYLMSDSYFITPNVFKAGISILGVTYNSKFRYCVYQDAGLEAKASKTMENIEKVIEQEIEKVK</sequence>
<dbReference type="InterPro" id="IPR045034">
    <property type="entry name" value="O-acyltransferase_WSD1-like"/>
</dbReference>
<organism evidence="3 4">
    <name type="scientific">Euplotes crassus</name>
    <dbReference type="NCBI Taxonomy" id="5936"/>
    <lineage>
        <taxon>Eukaryota</taxon>
        <taxon>Sar</taxon>
        <taxon>Alveolata</taxon>
        <taxon>Ciliophora</taxon>
        <taxon>Intramacronucleata</taxon>
        <taxon>Spirotrichea</taxon>
        <taxon>Hypotrichia</taxon>
        <taxon>Euplotida</taxon>
        <taxon>Euplotidae</taxon>
        <taxon>Moneuplotes</taxon>
    </lineage>
</organism>
<feature type="transmembrane region" description="Helical" evidence="1">
    <location>
        <begin position="231"/>
        <end position="251"/>
    </location>
</feature>
<dbReference type="AlphaFoldDB" id="A0AAD1UKU3"/>
<evidence type="ECO:0000256" key="1">
    <source>
        <dbReference type="SAM" id="Phobius"/>
    </source>
</evidence>
<dbReference type="PANTHER" id="PTHR31650">
    <property type="entry name" value="O-ACYLTRANSFERASE (WSD1-LIKE) FAMILY PROTEIN"/>
    <property type="match status" value="1"/>
</dbReference>
<dbReference type="Proteomes" id="UP001295684">
    <property type="component" value="Unassembled WGS sequence"/>
</dbReference>
<evidence type="ECO:0000259" key="2">
    <source>
        <dbReference type="Pfam" id="PF06974"/>
    </source>
</evidence>
<reference evidence="3" key="1">
    <citation type="submission" date="2023-07" db="EMBL/GenBank/DDBJ databases">
        <authorList>
            <consortium name="AG Swart"/>
            <person name="Singh M."/>
            <person name="Singh A."/>
            <person name="Seah K."/>
            <person name="Emmerich C."/>
        </authorList>
    </citation>
    <scope>NUCLEOTIDE SEQUENCE</scope>
    <source>
        <strain evidence="3">DP1</strain>
    </source>
</reference>
<proteinExistence type="predicted"/>
<dbReference type="GO" id="GO:0008374">
    <property type="term" value="F:O-acyltransferase activity"/>
    <property type="evidence" value="ECO:0007669"/>
    <property type="project" value="InterPro"/>
</dbReference>
<evidence type="ECO:0000313" key="3">
    <source>
        <dbReference type="EMBL" id="CAI2367129.1"/>
    </source>
</evidence>
<protein>
    <recommendedName>
        <fullName evidence="2">O-acyltransferase WSD1 C-terminal domain-containing protein</fullName>
    </recommendedName>
</protein>
<dbReference type="Pfam" id="PF06974">
    <property type="entry name" value="WS_DGAT_C"/>
    <property type="match status" value="1"/>
</dbReference>
<keyword evidence="1" id="KW-0812">Transmembrane</keyword>
<keyword evidence="1" id="KW-1133">Transmembrane helix</keyword>
<feature type="domain" description="O-acyltransferase WSD1 C-terminal" evidence="2">
    <location>
        <begin position="379"/>
        <end position="480"/>
    </location>
</feature>
<keyword evidence="4" id="KW-1185">Reference proteome</keyword>
<dbReference type="PANTHER" id="PTHR31650:SF1">
    <property type="entry name" value="WAX ESTER SYNTHASE_DIACYLGLYCEROL ACYLTRANSFERASE 4-RELATED"/>
    <property type="match status" value="1"/>
</dbReference>
<comment type="caution">
    <text evidence="3">The sequence shown here is derived from an EMBL/GenBank/DDBJ whole genome shotgun (WGS) entry which is preliminary data.</text>
</comment>
<feature type="transmembrane region" description="Helical" evidence="1">
    <location>
        <begin position="12"/>
        <end position="37"/>
    </location>
</feature>
<keyword evidence="1" id="KW-0472">Membrane</keyword>
<dbReference type="GO" id="GO:0005886">
    <property type="term" value="C:plasma membrane"/>
    <property type="evidence" value="ECO:0007669"/>
    <property type="project" value="TreeGrafter"/>
</dbReference>
<dbReference type="EMBL" id="CAMPGE010008224">
    <property type="protein sequence ID" value="CAI2367129.1"/>
    <property type="molecule type" value="Genomic_DNA"/>
</dbReference>
<accession>A0AAD1UKU3</accession>
<gene>
    <name evidence="3" type="ORF">ECRASSUSDP1_LOCUS8406</name>
</gene>
<evidence type="ECO:0000313" key="4">
    <source>
        <dbReference type="Proteomes" id="UP001295684"/>
    </source>
</evidence>
<dbReference type="GO" id="GO:0019432">
    <property type="term" value="P:triglyceride biosynthetic process"/>
    <property type="evidence" value="ECO:0007669"/>
    <property type="project" value="TreeGrafter"/>
</dbReference>
<name>A0AAD1UKU3_EUPCR</name>